<dbReference type="GO" id="GO:0046982">
    <property type="term" value="F:protein heterodimerization activity"/>
    <property type="evidence" value="ECO:0007669"/>
    <property type="project" value="InterPro"/>
</dbReference>
<dbReference type="PANTHER" id="PTHR12992:SF44">
    <property type="entry name" value="NUDIX HYDROLASE DOMAIN-CONTAINING PROTEIN"/>
    <property type="match status" value="1"/>
</dbReference>
<dbReference type="InterPro" id="IPR015797">
    <property type="entry name" value="NUDIX_hydrolase-like_dom_sf"/>
</dbReference>
<feature type="domain" description="Nudix hydrolase" evidence="1">
    <location>
        <begin position="39"/>
        <end position="219"/>
    </location>
</feature>
<dbReference type="CDD" id="cd13732">
    <property type="entry name" value="HFD_CENP-W"/>
    <property type="match status" value="1"/>
</dbReference>
<dbReference type="SUPFAM" id="SSF47113">
    <property type="entry name" value="Histone-fold"/>
    <property type="match status" value="1"/>
</dbReference>
<dbReference type="InterPro" id="IPR009072">
    <property type="entry name" value="Histone-fold"/>
</dbReference>
<dbReference type="AlphaFoldDB" id="A0A093XP31"/>
<dbReference type="Gene3D" id="1.10.20.10">
    <property type="entry name" value="Histone, subunit A"/>
    <property type="match status" value="1"/>
</dbReference>
<evidence type="ECO:0000259" key="1">
    <source>
        <dbReference type="PROSITE" id="PS51462"/>
    </source>
</evidence>
<dbReference type="Pfam" id="PF00293">
    <property type="entry name" value="NUDIX"/>
    <property type="match status" value="1"/>
</dbReference>
<dbReference type="InterPro" id="IPR000086">
    <property type="entry name" value="NUDIX_hydrolase_dom"/>
</dbReference>
<dbReference type="CDD" id="cd03426">
    <property type="entry name" value="NUDIX_CoAse_Nudt7"/>
    <property type="match status" value="1"/>
</dbReference>
<dbReference type="FunFam" id="1.10.20.10:FF:000075">
    <property type="entry name" value="WGS project CABT00000000 data, contig 2.56"/>
    <property type="match status" value="1"/>
</dbReference>
<dbReference type="InterPro" id="IPR045121">
    <property type="entry name" value="CoAse"/>
</dbReference>
<dbReference type="PANTHER" id="PTHR12992">
    <property type="entry name" value="NUDIX HYDROLASE"/>
    <property type="match status" value="1"/>
</dbReference>
<evidence type="ECO:0000313" key="2">
    <source>
        <dbReference type="EMBL" id="KFX46968.1"/>
    </source>
</evidence>
<organism evidence="2">
    <name type="scientific">Talaromyces marneffei PM1</name>
    <dbReference type="NCBI Taxonomy" id="1077442"/>
    <lineage>
        <taxon>Eukaryota</taxon>
        <taxon>Fungi</taxon>
        <taxon>Dikarya</taxon>
        <taxon>Ascomycota</taxon>
        <taxon>Pezizomycotina</taxon>
        <taxon>Eurotiomycetes</taxon>
        <taxon>Eurotiomycetidae</taxon>
        <taxon>Eurotiales</taxon>
        <taxon>Trichocomaceae</taxon>
        <taxon>Talaromyces</taxon>
        <taxon>Talaromyces sect. Talaromyces</taxon>
    </lineage>
</organism>
<dbReference type="GO" id="GO:0010945">
    <property type="term" value="F:coenzyme A diphosphatase activity"/>
    <property type="evidence" value="ECO:0007669"/>
    <property type="project" value="InterPro"/>
</dbReference>
<comment type="caution">
    <text evidence="2">The sequence shown here is derived from an EMBL/GenBank/DDBJ whole genome shotgun (WGS) entry which is preliminary data.</text>
</comment>
<dbReference type="PROSITE" id="PS51462">
    <property type="entry name" value="NUDIX"/>
    <property type="match status" value="1"/>
</dbReference>
<proteinExistence type="predicted"/>
<dbReference type="SUPFAM" id="SSF55811">
    <property type="entry name" value="Nudix"/>
    <property type="match status" value="1"/>
</dbReference>
<sequence length="512" mass="57372">MASPTDTIDSPTLIESFHDALLNIHENPYPQVPNPPNCKKRASVAVILRVRPQYNHLPQSPVKGTDKTASTSRQLSEFFAQDWVQHGDPELLFIKRASRVGDRWTGHVALPGGKRDPEDQDDKAAAVREAQEEVGLDLTTEDLIYIGNLPERVVTTSFGSVPLMVLCPFIFLLTSNNAPDLTLQPTEVASIHWVSLRALLSPSLRSVEYVNVSARYAKQYGLIRWGSSRWMTGMMEFSALRLLPTESLYCSTTPGFLPDETHQNNISFLQRLNPWAVRQVPHGEKNRELLLWGLTLGIMADFLDLMPPHNAVDLWKHPTFTAPDLRLIVSLLTYSIRKRNATKVRATRRPSQTAADDSTMALSVENVNGQTLNADTKDGTTVSGHEHATAILLQGYYDRLRLSLGIVLPQALIINYLIKSQNQKNMVATQKLYPRGTMKRIVKAHAGRSISKNADVLIFLDYMLFMQELMREASIRSRKAGEKGISAKNIRRVTEVSATIPVSRLPTTNEQY</sequence>
<gene>
    <name evidence="2" type="ORF">GQ26_0160300</name>
</gene>
<dbReference type="eggNOG" id="KOG3069">
    <property type="taxonomic scope" value="Eukaryota"/>
</dbReference>
<dbReference type="EMBL" id="JPOX01000016">
    <property type="protein sequence ID" value="KFX46968.1"/>
    <property type="molecule type" value="Genomic_DNA"/>
</dbReference>
<dbReference type="HOGENOM" id="CLU_034301_0_0_1"/>
<protein>
    <submittedName>
        <fullName evidence="2">Uncharacterized protein C14C4.10c</fullName>
    </submittedName>
</protein>
<reference evidence="2" key="1">
    <citation type="journal article" date="2014" name="PLoS Genet.">
        <title>Signature Gene Expression Reveals Novel Clues to the Molecular Mechanisms of Dimorphic Transition in Penicillium marneffei.</title>
        <authorList>
            <person name="Yang E."/>
            <person name="Wang G."/>
            <person name="Cai J."/>
            <person name="Woo P.C."/>
            <person name="Lau S.K."/>
            <person name="Yuen K.-Y."/>
            <person name="Chow W.-N."/>
            <person name="Lin X."/>
        </authorList>
    </citation>
    <scope>NUCLEOTIDE SEQUENCE [LARGE SCALE GENOMIC DNA]</scope>
    <source>
        <strain evidence="2">PM1</strain>
    </source>
</reference>
<name>A0A093XP31_TALMA</name>
<accession>A0A093XP31</accession>
<dbReference type="Gene3D" id="3.90.79.10">
    <property type="entry name" value="Nucleoside Triphosphate Pyrophosphohydrolase"/>
    <property type="match status" value="1"/>
</dbReference>